<name>A0ABC8AR93_9NOCA</name>
<organism evidence="1 2">
    <name type="scientific">Nocardia seriolae</name>
    <dbReference type="NCBI Taxonomy" id="37332"/>
    <lineage>
        <taxon>Bacteria</taxon>
        <taxon>Bacillati</taxon>
        <taxon>Actinomycetota</taxon>
        <taxon>Actinomycetes</taxon>
        <taxon>Mycobacteriales</taxon>
        <taxon>Nocardiaceae</taxon>
        <taxon>Nocardia</taxon>
    </lineage>
</organism>
<evidence type="ECO:0000313" key="2">
    <source>
        <dbReference type="Proteomes" id="UP000180166"/>
    </source>
</evidence>
<evidence type="ECO:0000313" key="1">
    <source>
        <dbReference type="EMBL" id="APA96701.1"/>
    </source>
</evidence>
<dbReference type="GeneID" id="93373367"/>
<dbReference type="EMBL" id="CP017839">
    <property type="protein sequence ID" value="APA96701.1"/>
    <property type="molecule type" value="Genomic_DNA"/>
</dbReference>
<gene>
    <name evidence="1" type="ORF">NS506_02639</name>
</gene>
<accession>A0ABC8AR93</accession>
<proteinExistence type="predicted"/>
<dbReference type="Proteomes" id="UP000180166">
    <property type="component" value="Chromosome"/>
</dbReference>
<dbReference type="RefSeq" id="WP_155239282.1">
    <property type="nucleotide sequence ID" value="NZ_AP017900.1"/>
</dbReference>
<sequence>MSENADRQDQSQLRTAHEYGHPAPFVSLPLECRETLARWLADLRVPGRF</sequence>
<protein>
    <submittedName>
        <fullName evidence="1">Uncharacterized protein</fullName>
    </submittedName>
</protein>
<reference evidence="1 2" key="1">
    <citation type="submission" date="2016-10" db="EMBL/GenBank/DDBJ databases">
        <title>Genome sequence of Nocardia seriolae strain EM150506, isolated from Anguila japonica.</title>
        <authorList>
            <person name="Han H.-J."/>
        </authorList>
    </citation>
    <scope>NUCLEOTIDE SEQUENCE [LARGE SCALE GENOMIC DNA]</scope>
    <source>
        <strain evidence="1 2">EM150506</strain>
    </source>
</reference>
<dbReference type="AlphaFoldDB" id="A0ABC8AR93"/>
<dbReference type="KEGG" id="nsr:NS506_02639"/>